<reference evidence="1" key="1">
    <citation type="submission" date="2018-05" db="EMBL/GenBank/DDBJ databases">
        <authorList>
            <person name="Lanie J.A."/>
            <person name="Ng W.-L."/>
            <person name="Kazmierczak K.M."/>
            <person name="Andrzejewski T.M."/>
            <person name="Davidsen T.M."/>
            <person name="Wayne K.J."/>
            <person name="Tettelin H."/>
            <person name="Glass J.I."/>
            <person name="Rusch D."/>
            <person name="Podicherti R."/>
            <person name="Tsui H.-C.T."/>
            <person name="Winkler M.E."/>
        </authorList>
    </citation>
    <scope>NUCLEOTIDE SEQUENCE</scope>
</reference>
<proteinExistence type="predicted"/>
<evidence type="ECO:0000313" key="1">
    <source>
        <dbReference type="EMBL" id="SVE51758.1"/>
    </source>
</evidence>
<dbReference type="SUPFAM" id="SSF88723">
    <property type="entry name" value="PIN domain-like"/>
    <property type="match status" value="1"/>
</dbReference>
<protein>
    <recommendedName>
        <fullName evidence="2">PIN domain-containing protein</fullName>
    </recommendedName>
</protein>
<dbReference type="AlphaFoldDB" id="A0A383E6P2"/>
<dbReference type="EMBL" id="UINC01222818">
    <property type="protein sequence ID" value="SVE51758.1"/>
    <property type="molecule type" value="Genomic_DNA"/>
</dbReference>
<gene>
    <name evidence="1" type="ORF">METZ01_LOCUS504612</name>
</gene>
<dbReference type="InterPro" id="IPR029060">
    <property type="entry name" value="PIN-like_dom_sf"/>
</dbReference>
<evidence type="ECO:0008006" key="2">
    <source>
        <dbReference type="Google" id="ProtNLM"/>
    </source>
</evidence>
<name>A0A383E6P2_9ZZZZ</name>
<accession>A0A383E6P2</accession>
<sequence>MMVNSNTDARVYDTNTIIDILKRPREAKVLARNGLCINATWYITSVSQMELKKLDYDYTDVVAQVEHIVGKHFIPLQITATHEEIGEKFLAECPKLHYPDNLIVSAAFCLQLKHNTSTFISADGACLQVCVKIGLAIINYRELVRRKKLRTPHYGGTLSKQYRRLSPQGKVNYWLDKQ</sequence>
<organism evidence="1">
    <name type="scientific">marine metagenome</name>
    <dbReference type="NCBI Taxonomy" id="408172"/>
    <lineage>
        <taxon>unclassified sequences</taxon>
        <taxon>metagenomes</taxon>
        <taxon>ecological metagenomes</taxon>
    </lineage>
</organism>